<sequence length="574" mass="64377">MLDRDPMPPGWEARWDPNQNAYFFVDHNSRQTTWVDPRLNPQRSHYNNRYHGTQQPTQMVNRPVPDQSDAGLEASVEVLQKVFPKTPQDVIRAVLTSCKNNHHRAKLTLACLGFKEVARSECSDLSQWKQISSSQLERVSLNSQLKGSSPQQQEPFPANGQQIEDPPKNLQSWPSLFHNGGGNFSVGGGYLMSTKALRQLSGKSNMAQVEHPPSYQQKEFTEREESDAPPLNHETAQPNRLLGKIQERVGCHKNKSDPYIQETIKWSPVENTTYRYFSMLEDKRPLSSREDHAKADSPGDTHLPPAPQSQPRFSWSQIADVKVAERQRTPINSKMLGEHIKSHEMSPEEKKRVKRRLIGQFPCQDPLVLELILLSNNYNEAATRTQLQKWEENGLNMEESKRFTAEQSLRTLPPDSESDRAPATQSHDALCVAQFRNTDSADNDQNVLRQKVLMKSLLVTSRMGASTGGWMSQLPGMTCCLRSYKSSTYRGTRTKVITHDATNQSVSRTEPEGPNPALPKGPNKLLLSQGSLQAAGLNGDNRQAPNPRNLGDRNQAVGPNHNLVQGSLGSKGDC</sequence>
<feature type="compositionally biased region" description="Basic and acidic residues" evidence="1">
    <location>
        <begin position="285"/>
        <end position="299"/>
    </location>
</feature>
<dbReference type="PROSITE" id="PS01159">
    <property type="entry name" value="WW_DOMAIN_1"/>
    <property type="match status" value="1"/>
</dbReference>
<dbReference type="SUPFAM" id="SSF46934">
    <property type="entry name" value="UBA-like"/>
    <property type="match status" value="1"/>
</dbReference>
<evidence type="ECO:0000313" key="4">
    <source>
        <dbReference type="RefSeq" id="XP_022320569.1"/>
    </source>
</evidence>
<dbReference type="AlphaFoldDB" id="A0A8B8CZ94"/>
<feature type="region of interest" description="Disordered" evidence="1">
    <location>
        <begin position="142"/>
        <end position="170"/>
    </location>
</feature>
<accession>A0A8B8CZ94</accession>
<keyword evidence="3" id="KW-1185">Reference proteome</keyword>
<dbReference type="GeneID" id="111122855"/>
<dbReference type="CDD" id="cd00201">
    <property type="entry name" value="WW"/>
    <property type="match status" value="1"/>
</dbReference>
<dbReference type="InterPro" id="IPR009060">
    <property type="entry name" value="UBA-like_sf"/>
</dbReference>
<dbReference type="Proteomes" id="UP000694844">
    <property type="component" value="Chromosome 3"/>
</dbReference>
<dbReference type="CDD" id="cd14279">
    <property type="entry name" value="CUE"/>
    <property type="match status" value="1"/>
</dbReference>
<name>A0A8B8CZ94_CRAVI</name>
<feature type="domain" description="WW" evidence="2">
    <location>
        <begin position="5"/>
        <end position="39"/>
    </location>
</feature>
<dbReference type="PROSITE" id="PS50020">
    <property type="entry name" value="WW_DOMAIN_2"/>
    <property type="match status" value="1"/>
</dbReference>
<dbReference type="InterPro" id="IPR036020">
    <property type="entry name" value="WW_dom_sf"/>
</dbReference>
<proteinExistence type="predicted"/>
<reference evidence="4" key="1">
    <citation type="submission" date="2025-08" db="UniProtKB">
        <authorList>
            <consortium name="RefSeq"/>
        </authorList>
    </citation>
    <scope>IDENTIFICATION</scope>
    <source>
        <tissue evidence="4">Whole sample</tissue>
    </source>
</reference>
<organism evidence="3 4">
    <name type="scientific">Crassostrea virginica</name>
    <name type="common">Eastern oyster</name>
    <dbReference type="NCBI Taxonomy" id="6565"/>
    <lineage>
        <taxon>Eukaryota</taxon>
        <taxon>Metazoa</taxon>
        <taxon>Spiralia</taxon>
        <taxon>Lophotrochozoa</taxon>
        <taxon>Mollusca</taxon>
        <taxon>Bivalvia</taxon>
        <taxon>Autobranchia</taxon>
        <taxon>Pteriomorphia</taxon>
        <taxon>Ostreida</taxon>
        <taxon>Ostreoidea</taxon>
        <taxon>Ostreidae</taxon>
        <taxon>Crassostrea</taxon>
    </lineage>
</organism>
<feature type="compositionally biased region" description="Polar residues" evidence="1">
    <location>
        <begin position="142"/>
        <end position="162"/>
    </location>
</feature>
<feature type="region of interest" description="Disordered" evidence="1">
    <location>
        <begin position="498"/>
        <end position="574"/>
    </location>
</feature>
<dbReference type="KEGG" id="cvn:111122855"/>
<evidence type="ECO:0000256" key="1">
    <source>
        <dbReference type="SAM" id="MobiDB-lite"/>
    </source>
</evidence>
<dbReference type="OrthoDB" id="2020426at2759"/>
<dbReference type="SMART" id="SM00456">
    <property type="entry name" value="WW"/>
    <property type="match status" value="1"/>
</dbReference>
<evidence type="ECO:0000313" key="3">
    <source>
        <dbReference type="Proteomes" id="UP000694844"/>
    </source>
</evidence>
<gene>
    <name evidence="4" type="primary">LOC111122855</name>
</gene>
<dbReference type="RefSeq" id="XP_022320569.1">
    <property type="nucleotide sequence ID" value="XM_022464861.1"/>
</dbReference>
<protein>
    <submittedName>
        <fullName evidence="4">Uncharacterized protein LOC111122855 isoform X1</fullName>
    </submittedName>
</protein>
<dbReference type="SUPFAM" id="SSF51045">
    <property type="entry name" value="WW domain"/>
    <property type="match status" value="1"/>
</dbReference>
<feature type="region of interest" description="Disordered" evidence="1">
    <location>
        <begin position="402"/>
        <end position="426"/>
    </location>
</feature>
<dbReference type="InterPro" id="IPR001202">
    <property type="entry name" value="WW_dom"/>
</dbReference>
<evidence type="ECO:0000259" key="2">
    <source>
        <dbReference type="PROSITE" id="PS50020"/>
    </source>
</evidence>
<feature type="region of interest" description="Disordered" evidence="1">
    <location>
        <begin position="285"/>
        <end position="312"/>
    </location>
</feature>
<feature type="region of interest" description="Disordered" evidence="1">
    <location>
        <begin position="205"/>
        <end position="237"/>
    </location>
</feature>
<dbReference type="Pfam" id="PF00397">
    <property type="entry name" value="WW"/>
    <property type="match status" value="1"/>
</dbReference>
<dbReference type="Gene3D" id="2.20.70.10">
    <property type="match status" value="1"/>
</dbReference>